<gene>
    <name evidence="2" type="ORF">S12H4_59443</name>
</gene>
<proteinExistence type="predicted"/>
<feature type="region of interest" description="Disordered" evidence="1">
    <location>
        <begin position="117"/>
        <end position="142"/>
    </location>
</feature>
<reference evidence="2" key="1">
    <citation type="journal article" date="2014" name="Front. Microbiol.">
        <title>High frequency of phylogenetically diverse reductive dehalogenase-homologous genes in deep subseafloor sedimentary metagenomes.</title>
        <authorList>
            <person name="Kawai M."/>
            <person name="Futagami T."/>
            <person name="Toyoda A."/>
            <person name="Takaki Y."/>
            <person name="Nishi S."/>
            <person name="Hori S."/>
            <person name="Arai W."/>
            <person name="Tsubouchi T."/>
            <person name="Morono Y."/>
            <person name="Uchiyama I."/>
            <person name="Ito T."/>
            <person name="Fujiyama A."/>
            <person name="Inagaki F."/>
            <person name="Takami H."/>
        </authorList>
    </citation>
    <scope>NUCLEOTIDE SEQUENCE</scope>
    <source>
        <strain evidence="2">Expedition CK06-06</strain>
    </source>
</reference>
<sequence>NEATKAYEGVIPADRYHQPYMPMEELEREMKRMTFFGWEVNGELVGVTGFEPVKDVTLLGCFADVLDELKKRKIVRTRNNPVADYAEWLVTQQLELSLERSSKRGYDAIDQNGKRYQIKSRRLDQTNESKQLSVIRSRNAPT</sequence>
<protein>
    <submittedName>
        <fullName evidence="2">Uncharacterized protein</fullName>
    </submittedName>
</protein>
<name>X1V4Z0_9ZZZZ</name>
<feature type="compositionally biased region" description="Polar residues" evidence="1">
    <location>
        <begin position="128"/>
        <end position="142"/>
    </location>
</feature>
<evidence type="ECO:0000256" key="1">
    <source>
        <dbReference type="SAM" id="MobiDB-lite"/>
    </source>
</evidence>
<dbReference type="AlphaFoldDB" id="X1V4Z0"/>
<organism evidence="2">
    <name type="scientific">marine sediment metagenome</name>
    <dbReference type="NCBI Taxonomy" id="412755"/>
    <lineage>
        <taxon>unclassified sequences</taxon>
        <taxon>metagenomes</taxon>
        <taxon>ecological metagenomes</taxon>
    </lineage>
</organism>
<feature type="non-terminal residue" evidence="2">
    <location>
        <position position="1"/>
    </location>
</feature>
<evidence type="ECO:0000313" key="2">
    <source>
        <dbReference type="EMBL" id="GAJ24784.1"/>
    </source>
</evidence>
<accession>X1V4Z0</accession>
<comment type="caution">
    <text evidence="2">The sequence shown here is derived from an EMBL/GenBank/DDBJ whole genome shotgun (WGS) entry which is preliminary data.</text>
</comment>
<dbReference type="EMBL" id="BARW01038846">
    <property type="protein sequence ID" value="GAJ24784.1"/>
    <property type="molecule type" value="Genomic_DNA"/>
</dbReference>